<keyword evidence="4" id="KW-1185">Reference proteome</keyword>
<feature type="signal peptide" evidence="2">
    <location>
        <begin position="1"/>
        <end position="17"/>
    </location>
</feature>
<protein>
    <submittedName>
        <fullName evidence="3">Uncharacterized protein</fullName>
    </submittedName>
</protein>
<gene>
    <name evidence="3" type="ORF">AKO1_005474</name>
</gene>
<keyword evidence="1" id="KW-1133">Transmembrane helix</keyword>
<organism evidence="3 4">
    <name type="scientific">Acrasis kona</name>
    <dbReference type="NCBI Taxonomy" id="1008807"/>
    <lineage>
        <taxon>Eukaryota</taxon>
        <taxon>Discoba</taxon>
        <taxon>Heterolobosea</taxon>
        <taxon>Tetramitia</taxon>
        <taxon>Eutetramitia</taxon>
        <taxon>Acrasidae</taxon>
        <taxon>Acrasis</taxon>
    </lineage>
</organism>
<name>A0AAW2YJS5_9EUKA</name>
<dbReference type="SUPFAM" id="SSF101898">
    <property type="entry name" value="NHL repeat"/>
    <property type="match status" value="1"/>
</dbReference>
<comment type="caution">
    <text evidence="3">The sequence shown here is derived from an EMBL/GenBank/DDBJ whole genome shotgun (WGS) entry which is preliminary data.</text>
</comment>
<dbReference type="EMBL" id="JAOPGA020000157">
    <property type="protein sequence ID" value="KAL0477268.1"/>
    <property type="molecule type" value="Genomic_DNA"/>
</dbReference>
<evidence type="ECO:0000256" key="1">
    <source>
        <dbReference type="SAM" id="Phobius"/>
    </source>
</evidence>
<keyword evidence="2" id="KW-0732">Signal</keyword>
<evidence type="ECO:0000313" key="4">
    <source>
        <dbReference type="Proteomes" id="UP001431209"/>
    </source>
</evidence>
<keyword evidence="1" id="KW-0812">Transmembrane</keyword>
<evidence type="ECO:0000313" key="3">
    <source>
        <dbReference type="EMBL" id="KAL0477268.1"/>
    </source>
</evidence>
<evidence type="ECO:0000256" key="2">
    <source>
        <dbReference type="SAM" id="SignalP"/>
    </source>
</evidence>
<dbReference type="Proteomes" id="UP001431209">
    <property type="component" value="Unassembled WGS sequence"/>
</dbReference>
<sequence length="462" mass="51530">MMRLLVIGAVLILHTLASYQICQLEHININNLTDCGRHCRVWSSTISEKGSLYVWTSNQDLLYHISAFKPKKSTGAIIVNGKPSVNVLSTSTSHNHSFSPYVVEMLRMPSEKKESYYLAGTVSNGLYMVGSNEDKNTSKLVSFNAKASLKEQFMENKAIQPGFYARAMVACSDKELYFVGVNSHLSMTVLKYSTSKHKVTRSINIGQYLSSKLTKVRSMIIMENRFLVISASVDVKPTIRQSSQGVVQGDVQSLGYSRIIKIDLLDEDIRSFDLPASGLLFVNKMAFDPLDSNIMYCTMSPLEENDVGQLAVYKIDMENRVMCNNVTLMGSDHKHLNLIMGTETSDTLYIATSSYIYKIQRSTMTILEEISLVDLSAEHLLQNPNNHLELALVGKSMATNSLKMILIKDTDYNLLDMDRTIGIVVVSVFGAVLMSSVAIVVVGMVVVSVKRRRERSMYVTLA</sequence>
<reference evidence="3 4" key="1">
    <citation type="submission" date="2024-03" db="EMBL/GenBank/DDBJ databases">
        <title>The Acrasis kona genome and developmental transcriptomes reveal deep origins of eukaryotic multicellular pathways.</title>
        <authorList>
            <person name="Sheikh S."/>
            <person name="Fu C.-J."/>
            <person name="Brown M.W."/>
            <person name="Baldauf S.L."/>
        </authorList>
    </citation>
    <scope>NUCLEOTIDE SEQUENCE [LARGE SCALE GENOMIC DNA]</scope>
    <source>
        <strain evidence="3 4">ATCC MYA-3509</strain>
    </source>
</reference>
<keyword evidence="1" id="KW-0472">Membrane</keyword>
<feature type="chain" id="PRO_5043923969" evidence="2">
    <location>
        <begin position="18"/>
        <end position="462"/>
    </location>
</feature>
<feature type="transmembrane region" description="Helical" evidence="1">
    <location>
        <begin position="421"/>
        <end position="447"/>
    </location>
</feature>
<proteinExistence type="predicted"/>
<accession>A0AAW2YJS5</accession>
<dbReference type="AlphaFoldDB" id="A0AAW2YJS5"/>